<keyword evidence="1" id="KW-0645">Protease</keyword>
<dbReference type="EMBL" id="BKCJ010492955">
    <property type="protein sequence ID" value="GFA81368.1"/>
    <property type="molecule type" value="Genomic_DNA"/>
</dbReference>
<dbReference type="GO" id="GO:0006508">
    <property type="term" value="P:proteolysis"/>
    <property type="evidence" value="ECO:0007669"/>
    <property type="project" value="UniProtKB-KW"/>
</dbReference>
<sequence length="91" mass="10749">MRMRFATKMLTHEINIHREEISKQALEFTDRNKEKKARDALILEAIRVKKQNKTLKELQVPYDEDFWENSCSRPRGMQENLFGVALSLAVN</sequence>
<reference evidence="1" key="1">
    <citation type="journal article" date="2019" name="Sci. Rep.">
        <title>Draft genome of Tanacetum cinerariifolium, the natural source of mosquito coil.</title>
        <authorList>
            <person name="Yamashiro T."/>
            <person name="Shiraishi A."/>
            <person name="Satake H."/>
            <person name="Nakayama K."/>
        </authorList>
    </citation>
    <scope>NUCLEOTIDE SEQUENCE</scope>
</reference>
<dbReference type="GO" id="GO:0008233">
    <property type="term" value="F:peptidase activity"/>
    <property type="evidence" value="ECO:0007669"/>
    <property type="project" value="UniProtKB-KW"/>
</dbReference>
<name>A0A699K8C5_TANCI</name>
<gene>
    <name evidence="1" type="ORF">Tci_653340</name>
</gene>
<organism evidence="1">
    <name type="scientific">Tanacetum cinerariifolium</name>
    <name type="common">Dalmatian daisy</name>
    <name type="synonym">Chrysanthemum cinerariifolium</name>
    <dbReference type="NCBI Taxonomy" id="118510"/>
    <lineage>
        <taxon>Eukaryota</taxon>
        <taxon>Viridiplantae</taxon>
        <taxon>Streptophyta</taxon>
        <taxon>Embryophyta</taxon>
        <taxon>Tracheophyta</taxon>
        <taxon>Spermatophyta</taxon>
        <taxon>Magnoliopsida</taxon>
        <taxon>eudicotyledons</taxon>
        <taxon>Gunneridae</taxon>
        <taxon>Pentapetalae</taxon>
        <taxon>asterids</taxon>
        <taxon>campanulids</taxon>
        <taxon>Asterales</taxon>
        <taxon>Asteraceae</taxon>
        <taxon>Asteroideae</taxon>
        <taxon>Anthemideae</taxon>
        <taxon>Anthemidinae</taxon>
        <taxon>Tanacetum</taxon>
    </lineage>
</organism>
<evidence type="ECO:0000313" key="1">
    <source>
        <dbReference type="EMBL" id="GFA81368.1"/>
    </source>
</evidence>
<dbReference type="AlphaFoldDB" id="A0A699K8C5"/>
<comment type="caution">
    <text evidence="1">The sequence shown here is derived from an EMBL/GenBank/DDBJ whole genome shotgun (WGS) entry which is preliminary data.</text>
</comment>
<protein>
    <submittedName>
        <fullName evidence="1">Ulp1 protease family, C-terminal catalytic domain-containing protein</fullName>
    </submittedName>
</protein>
<accession>A0A699K8C5</accession>
<keyword evidence="1" id="KW-0378">Hydrolase</keyword>
<proteinExistence type="predicted"/>